<dbReference type="EMBL" id="FSRJ01000002">
    <property type="protein sequence ID" value="SIN90269.1"/>
    <property type="molecule type" value="Genomic_DNA"/>
</dbReference>
<feature type="transmembrane region" description="Helical" evidence="2">
    <location>
        <begin position="557"/>
        <end position="574"/>
    </location>
</feature>
<evidence type="ECO:0000313" key="3">
    <source>
        <dbReference type="EMBL" id="SIN90269.1"/>
    </source>
</evidence>
<feature type="transmembrane region" description="Helical" evidence="2">
    <location>
        <begin position="182"/>
        <end position="203"/>
    </location>
</feature>
<evidence type="ECO:0000256" key="1">
    <source>
        <dbReference type="SAM" id="MobiDB-lite"/>
    </source>
</evidence>
<name>A0A1N6F4U3_9MICO</name>
<gene>
    <name evidence="3" type="ORF">SAMN05443544_1743</name>
</gene>
<evidence type="ECO:0000256" key="2">
    <source>
        <dbReference type="SAM" id="Phobius"/>
    </source>
</evidence>
<protein>
    <submittedName>
        <fullName evidence="3">Uncharacterized protein</fullName>
    </submittedName>
</protein>
<keyword evidence="2" id="KW-0472">Membrane</keyword>
<keyword evidence="2" id="KW-0812">Transmembrane</keyword>
<dbReference type="SUPFAM" id="SSF53474">
    <property type="entry name" value="alpha/beta-Hydrolases"/>
    <property type="match status" value="1"/>
</dbReference>
<accession>A0A1N6F4U3</accession>
<organism evidence="3 4">
    <name type="scientific">Agromyces cerinus subsp. cerinus</name>
    <dbReference type="NCBI Taxonomy" id="232089"/>
    <lineage>
        <taxon>Bacteria</taxon>
        <taxon>Bacillati</taxon>
        <taxon>Actinomycetota</taxon>
        <taxon>Actinomycetes</taxon>
        <taxon>Micrococcales</taxon>
        <taxon>Microbacteriaceae</taxon>
        <taxon>Agromyces</taxon>
    </lineage>
</organism>
<feature type="transmembrane region" description="Helical" evidence="2">
    <location>
        <begin position="487"/>
        <end position="511"/>
    </location>
</feature>
<dbReference type="STRING" id="232089.SAMN05443544_1743"/>
<dbReference type="OrthoDB" id="4892069at2"/>
<keyword evidence="2" id="KW-1133">Transmembrane helix</keyword>
<proteinExistence type="predicted"/>
<evidence type="ECO:0000313" key="4">
    <source>
        <dbReference type="Proteomes" id="UP000184699"/>
    </source>
</evidence>
<feature type="transmembrane region" description="Helical" evidence="2">
    <location>
        <begin position="223"/>
        <end position="253"/>
    </location>
</feature>
<reference evidence="4" key="1">
    <citation type="submission" date="2016-11" db="EMBL/GenBank/DDBJ databases">
        <authorList>
            <person name="Varghese N."/>
            <person name="Submissions S."/>
        </authorList>
    </citation>
    <scope>NUCLEOTIDE SEQUENCE [LARGE SCALE GENOMIC DNA]</scope>
    <source>
        <strain evidence="4">DSM 8595</strain>
    </source>
</reference>
<dbReference type="Gene3D" id="3.40.50.1820">
    <property type="entry name" value="alpha/beta hydrolase"/>
    <property type="match status" value="1"/>
</dbReference>
<dbReference type="InterPro" id="IPR029058">
    <property type="entry name" value="AB_hydrolase_fold"/>
</dbReference>
<feature type="region of interest" description="Disordered" evidence="1">
    <location>
        <begin position="1"/>
        <end position="57"/>
    </location>
</feature>
<feature type="transmembrane region" description="Helical" evidence="2">
    <location>
        <begin position="607"/>
        <end position="625"/>
    </location>
</feature>
<dbReference type="Proteomes" id="UP000184699">
    <property type="component" value="Unassembled WGS sequence"/>
</dbReference>
<sequence length="742" mass="80921">MRIAPSPTPDESAVPSDADRGAADALDGAESPESSGAGPADGAESTERRRPEASDDQSFDRALVVVHGMGNAYRSQILLEWAEPLLGRMDWLARDRVIGADERHGIAIRTSDLSGDLPMITATVRYPGPLAQAAGAPADETDDVVQKIAIIEARWSESFVPMNRGEIFQWAVVFMWRAIWRVLDLFLGTMVLVPWYTLVRHWTKAPGEPRTLPKGVDLAIDSVRLVVCSIAFGVTWVFLVLLAAVLTPILPLISPLLLIPWFKNVAQGVIDGIVESIGDVAAWKERPVRASAMRLVVRDALAKAKELVGDHGDVHLFAHSQGAAVATYALFEELKPSEFNVNRLTTVGAAVVLLGRDRWLGRPDEYRPVQKWIDRNAEPDAGDGVQWTNHWAIWDPFSAGPIADSAPGRRERWRNAYFPGGSNSTGPEEHAVHNTSQPFLDHSVYFQNTIQVVEPTARQLLGPGFPAAPAAVLAVENQLSVIDKKSLGINMLAAVVIAAILPGLPGVYAAFATFASWVAGAIGFMIGVFPGGRDVAEAVPAAIESASFVTDPDGLNPWSWLIASGLVLAVLIWLNQRLSTVTRRSREWDRCPIEPRDWLVLSSIPRAFYVGGAVVCAWFAIYAWAHPALEWLIVSAVILLIVAIFVFVEPLYSPVPIIVAARTDVADVDARAFAAIPARMKLRDAVRTDAFTKDLAARRKLLRPQGWRAERWARWFHHWPASAEAVAATPSPTTSPGPSTPR</sequence>
<dbReference type="RefSeq" id="WP_074259926.1">
    <property type="nucleotide sequence ID" value="NZ_FSRJ01000002.1"/>
</dbReference>
<feature type="transmembrane region" description="Helical" evidence="2">
    <location>
        <begin position="631"/>
        <end position="652"/>
    </location>
</feature>
<dbReference type="AlphaFoldDB" id="A0A1N6F4U3"/>
<keyword evidence="4" id="KW-1185">Reference proteome</keyword>